<gene>
    <name evidence="6" type="primary">ackA</name>
    <name evidence="8" type="ORF">SAMN04488040_2937</name>
</gene>
<reference evidence="9" key="1">
    <citation type="submission" date="2016-10" db="EMBL/GenBank/DDBJ databases">
        <authorList>
            <person name="Varghese N."/>
            <person name="Submissions S."/>
        </authorList>
    </citation>
    <scope>NUCLEOTIDE SEQUENCE [LARGE SCALE GENOMIC DNA]</scope>
    <source>
        <strain evidence="9">DSM 23422</strain>
    </source>
</reference>
<dbReference type="Gene3D" id="3.30.420.40">
    <property type="match status" value="2"/>
</dbReference>
<dbReference type="InterPro" id="IPR004372">
    <property type="entry name" value="Ac/propionate_kinase"/>
</dbReference>
<keyword evidence="3 6" id="KW-0547">Nucleotide-binding</keyword>
<accession>A0A1I6UXW4</accession>
<keyword evidence="6" id="KW-0963">Cytoplasm</keyword>
<feature type="binding site" evidence="6">
    <location>
        <position position="17"/>
    </location>
    <ligand>
        <name>ATP</name>
        <dbReference type="ChEBI" id="CHEBI:30616"/>
    </ligand>
</feature>
<organism evidence="8 9">
    <name type="scientific">Sulfitobacter marinus</name>
    <dbReference type="NCBI Taxonomy" id="394264"/>
    <lineage>
        <taxon>Bacteria</taxon>
        <taxon>Pseudomonadati</taxon>
        <taxon>Pseudomonadota</taxon>
        <taxon>Alphaproteobacteria</taxon>
        <taxon>Rhodobacterales</taxon>
        <taxon>Roseobacteraceae</taxon>
        <taxon>Sulfitobacter</taxon>
    </lineage>
</organism>
<feature type="binding site" evidence="6">
    <location>
        <begin position="197"/>
        <end position="201"/>
    </location>
    <ligand>
        <name>ATP</name>
        <dbReference type="ChEBI" id="CHEBI:30616"/>
    </ligand>
</feature>
<dbReference type="OrthoDB" id="9802453at2"/>
<dbReference type="NCBIfam" id="TIGR00016">
    <property type="entry name" value="ackA"/>
    <property type="match status" value="1"/>
</dbReference>
<dbReference type="Proteomes" id="UP000199239">
    <property type="component" value="Unassembled WGS sequence"/>
</dbReference>
<dbReference type="PANTHER" id="PTHR21060">
    <property type="entry name" value="ACETATE KINASE"/>
    <property type="match status" value="1"/>
</dbReference>
<feature type="binding site" evidence="6">
    <location>
        <position position="83"/>
    </location>
    <ligand>
        <name>substrate</name>
    </ligand>
</feature>
<evidence type="ECO:0000256" key="5">
    <source>
        <dbReference type="ARBA" id="ARBA00022840"/>
    </source>
</evidence>
<keyword evidence="6" id="KW-0460">Magnesium</keyword>
<dbReference type="InterPro" id="IPR043129">
    <property type="entry name" value="ATPase_NBD"/>
</dbReference>
<proteinExistence type="inferred from homology"/>
<dbReference type="GO" id="GO:0006085">
    <property type="term" value="P:acetyl-CoA biosynthetic process"/>
    <property type="evidence" value="ECO:0007669"/>
    <property type="project" value="UniProtKB-UniRule"/>
</dbReference>
<dbReference type="UniPathway" id="UPA00340">
    <property type="reaction ID" value="UER00458"/>
</dbReference>
<dbReference type="EMBL" id="FPAJ01000005">
    <property type="protein sequence ID" value="SFT06289.1"/>
    <property type="molecule type" value="Genomic_DNA"/>
</dbReference>
<dbReference type="GO" id="GO:0005737">
    <property type="term" value="C:cytoplasm"/>
    <property type="evidence" value="ECO:0007669"/>
    <property type="project" value="UniProtKB-SubCell"/>
</dbReference>
<sequence>MPARHILVINAGSSSIKTALFDDDLTEILRVEATGIGGTGAVKIGATTDPADLPNNAAALAAIFAALTQQGISLSSLRAVAHRVVHGGATLTAARRITPKIRQAIADCVPLAPLHNPHHLAAIDAVAALAPELPQCASFDTAFHATIPDVARRYALPDRPDLQGLQRYGFHGTSYASLVRALPRQIGTLPKRLLACHLGNGASLCAILEGQSVATTMGYSPLSGLTMGTRVGEIDAGAVLRLVGQLGLDETETLLHHQSGLLGLSGLSSDMRTLEQSDSPKAAFAIDHFCYWAARQAGSMIAAMGGLDAVAFTGGIGENSARIRNDILDKLSWMGNFPSYTVEAQEEIQIARDARTLLNADQREQE</sequence>
<keyword evidence="6" id="KW-0479">Metal-binding</keyword>
<comment type="similarity">
    <text evidence="1 6 7">Belongs to the acetokinase family.</text>
</comment>
<evidence type="ECO:0000256" key="1">
    <source>
        <dbReference type="ARBA" id="ARBA00008748"/>
    </source>
</evidence>
<dbReference type="InterPro" id="IPR023865">
    <property type="entry name" value="Aliphatic_acid_kinase_CS"/>
</dbReference>
<keyword evidence="5 6" id="KW-0067">ATP-binding</keyword>
<dbReference type="GO" id="GO:0000287">
    <property type="term" value="F:magnesium ion binding"/>
    <property type="evidence" value="ECO:0007669"/>
    <property type="project" value="UniProtKB-UniRule"/>
</dbReference>
<comment type="function">
    <text evidence="6">Catalyzes the formation of acetyl phosphate from acetate and ATP. Can also catalyze the reverse reaction.</text>
</comment>
<evidence type="ECO:0000256" key="6">
    <source>
        <dbReference type="HAMAP-Rule" id="MF_00020"/>
    </source>
</evidence>
<dbReference type="PRINTS" id="PR00471">
    <property type="entry name" value="ACETATEKNASE"/>
</dbReference>
<dbReference type="PROSITE" id="PS01076">
    <property type="entry name" value="ACETATE_KINASE_2"/>
    <property type="match status" value="1"/>
</dbReference>
<evidence type="ECO:0000313" key="9">
    <source>
        <dbReference type="Proteomes" id="UP000199239"/>
    </source>
</evidence>
<dbReference type="Pfam" id="PF00871">
    <property type="entry name" value="Acetate_kinase"/>
    <property type="match status" value="1"/>
</dbReference>
<dbReference type="AlphaFoldDB" id="A0A1I6UXW4"/>
<evidence type="ECO:0000256" key="7">
    <source>
        <dbReference type="RuleBase" id="RU003835"/>
    </source>
</evidence>
<keyword evidence="4 6" id="KW-0418">Kinase</keyword>
<keyword evidence="9" id="KW-1185">Reference proteome</keyword>
<comment type="catalytic activity">
    <reaction evidence="6">
        <text>acetate + ATP = acetyl phosphate + ADP</text>
        <dbReference type="Rhea" id="RHEA:11352"/>
        <dbReference type="ChEBI" id="CHEBI:22191"/>
        <dbReference type="ChEBI" id="CHEBI:30089"/>
        <dbReference type="ChEBI" id="CHEBI:30616"/>
        <dbReference type="ChEBI" id="CHEBI:456216"/>
        <dbReference type="EC" id="2.7.2.1"/>
    </reaction>
</comment>
<dbReference type="PANTHER" id="PTHR21060:SF15">
    <property type="entry name" value="ACETATE KINASE-RELATED"/>
    <property type="match status" value="1"/>
</dbReference>
<protein>
    <recommendedName>
        <fullName evidence="6">Acetate kinase</fullName>
        <ecNumber evidence="6">2.7.2.1</ecNumber>
    </recommendedName>
    <alternativeName>
        <fullName evidence="6">Acetokinase</fullName>
    </alternativeName>
</protein>
<dbReference type="SUPFAM" id="SSF53067">
    <property type="entry name" value="Actin-like ATPase domain"/>
    <property type="match status" value="2"/>
</dbReference>
<feature type="active site" description="Proton donor/acceptor" evidence="6">
    <location>
        <position position="140"/>
    </location>
</feature>
<comment type="subcellular location">
    <subcellularLocation>
        <location evidence="6">Cytoplasm</location>
    </subcellularLocation>
</comment>
<dbReference type="STRING" id="394264.SAMN04488040_2937"/>
<dbReference type="PROSITE" id="PS01075">
    <property type="entry name" value="ACETATE_KINASE_1"/>
    <property type="match status" value="1"/>
</dbReference>
<evidence type="ECO:0000256" key="3">
    <source>
        <dbReference type="ARBA" id="ARBA00022741"/>
    </source>
</evidence>
<comment type="cofactor">
    <cofactor evidence="6">
        <name>Mg(2+)</name>
        <dbReference type="ChEBI" id="CHEBI:18420"/>
    </cofactor>
    <cofactor evidence="6">
        <name>Mn(2+)</name>
        <dbReference type="ChEBI" id="CHEBI:29035"/>
    </cofactor>
    <text evidence="6">Mg(2+). Can also accept Mn(2+).</text>
</comment>
<feature type="binding site" evidence="6">
    <location>
        <position position="346"/>
    </location>
    <ligand>
        <name>Mg(2+)</name>
        <dbReference type="ChEBI" id="CHEBI:18420"/>
    </ligand>
</feature>
<evidence type="ECO:0000256" key="2">
    <source>
        <dbReference type="ARBA" id="ARBA00022679"/>
    </source>
</evidence>
<feature type="site" description="Transition state stabilizer" evidence="6">
    <location>
        <position position="171"/>
    </location>
</feature>
<comment type="pathway">
    <text evidence="6">Metabolic intermediate biosynthesis; acetyl-CoA biosynthesis; acetyl-CoA from acetate: step 1/2.</text>
</comment>
<dbReference type="InterPro" id="IPR000890">
    <property type="entry name" value="Aliphatic_acid_kin_short-chain"/>
</dbReference>
<feature type="binding site" evidence="6">
    <location>
        <begin position="315"/>
        <end position="319"/>
    </location>
    <ligand>
        <name>ATP</name>
        <dbReference type="ChEBI" id="CHEBI:30616"/>
    </ligand>
</feature>
<feature type="binding site" evidence="6">
    <location>
        <position position="10"/>
    </location>
    <ligand>
        <name>Mg(2+)</name>
        <dbReference type="ChEBI" id="CHEBI:18420"/>
    </ligand>
</feature>
<dbReference type="RefSeq" id="WP_093917136.1">
    <property type="nucleotide sequence ID" value="NZ_FPAJ01000005.1"/>
</dbReference>
<dbReference type="PIRSF" id="PIRSF000722">
    <property type="entry name" value="Acetate_prop_kin"/>
    <property type="match status" value="1"/>
</dbReference>
<name>A0A1I6UXW4_9RHOB</name>
<feature type="site" description="Transition state stabilizer" evidence="6">
    <location>
        <position position="230"/>
    </location>
</feature>
<evidence type="ECO:0000256" key="4">
    <source>
        <dbReference type="ARBA" id="ARBA00022777"/>
    </source>
</evidence>
<dbReference type="GO" id="GO:0006083">
    <property type="term" value="P:acetate metabolic process"/>
    <property type="evidence" value="ECO:0007669"/>
    <property type="project" value="TreeGrafter"/>
</dbReference>
<evidence type="ECO:0000313" key="8">
    <source>
        <dbReference type="EMBL" id="SFT06289.1"/>
    </source>
</evidence>
<dbReference type="GO" id="GO:0005524">
    <property type="term" value="F:ATP binding"/>
    <property type="evidence" value="ECO:0007669"/>
    <property type="project" value="UniProtKB-KW"/>
</dbReference>
<keyword evidence="2 6" id="KW-0808">Transferase</keyword>
<comment type="subunit">
    <text evidence="6">Homodimer.</text>
</comment>
<dbReference type="EC" id="2.7.2.1" evidence="6"/>
<feature type="binding site" evidence="6">
    <location>
        <begin position="270"/>
        <end position="272"/>
    </location>
    <ligand>
        <name>ATP</name>
        <dbReference type="ChEBI" id="CHEBI:30616"/>
    </ligand>
</feature>
<dbReference type="HAMAP" id="MF_00020">
    <property type="entry name" value="Acetate_kinase"/>
    <property type="match status" value="1"/>
</dbReference>
<dbReference type="GO" id="GO:0008776">
    <property type="term" value="F:acetate kinase activity"/>
    <property type="evidence" value="ECO:0007669"/>
    <property type="project" value="UniProtKB-UniRule"/>
</dbReference>